<proteinExistence type="predicted"/>
<dbReference type="AlphaFoldDB" id="A0A7T0PVS6"/>
<dbReference type="RefSeq" id="WP_188232604.1">
    <property type="nucleotide sequence ID" value="NZ_CP063989.1"/>
</dbReference>
<dbReference type="CDD" id="cd00130">
    <property type="entry name" value="PAS"/>
    <property type="match status" value="1"/>
</dbReference>
<gene>
    <name evidence="2" type="ORF">ID810_00975</name>
</gene>
<evidence type="ECO:0000313" key="3">
    <source>
        <dbReference type="Proteomes" id="UP000594637"/>
    </source>
</evidence>
<dbReference type="SUPFAM" id="SSF55785">
    <property type="entry name" value="PYP-like sensor domain (PAS domain)"/>
    <property type="match status" value="1"/>
</dbReference>
<dbReference type="InterPro" id="IPR035965">
    <property type="entry name" value="PAS-like_dom_sf"/>
</dbReference>
<sequence>MADAAAGRTPETLAPVGERTYLADEIFFSTTDARGRIRRANSTFMRLSGYPRGGLVGRPHNVVRHEDMPAGVFRAIWDGLEQGMAVSAYITNKAADGATYRVFGTIVPSGDGYLSVRTLPMLTELRDRVEEVYARVRAVEAASAEAGSTAREVAAAGYAALLTELRAMGYRDTVDFTRQTLAAEVSALVAAGVDIPERPEAEGPVAEILAGMNSVEVSTGGLVALLDECARLVDLLGRRVADIGVLGARLGGLREALRAAADDDVLRARYEEVDGLLLEAAEELHPLAGQVEELRADTDSVRFTIALLRLHNLAAGFFANQVLGGDDVLEDNDAVGSLRELVTALSDGSVSLSQRLALFRARAALVAGDLELVAQTLTDTEAPLSELVAGLGPDEGHAAPPVLTGNDAPQHEGSAQDPRLAAAAGAVGFAGGPAAPAAALQAVAGMTPSARARVLGAGGFPEARALAEAAVAVRDLEVPDESEAIAKALVGVRGTLASLRR</sequence>
<dbReference type="Gene3D" id="3.30.450.20">
    <property type="entry name" value="PAS domain"/>
    <property type="match status" value="1"/>
</dbReference>
<accession>A0A7T0PVS6</accession>
<dbReference type="KEGG" id="arep:ID810_00975"/>
<dbReference type="Proteomes" id="UP000594637">
    <property type="component" value="Chromosome"/>
</dbReference>
<evidence type="ECO:0000256" key="1">
    <source>
        <dbReference type="SAM" id="MobiDB-lite"/>
    </source>
</evidence>
<keyword evidence="3" id="KW-1185">Reference proteome</keyword>
<reference evidence="2 3" key="1">
    <citation type="submission" date="2020-11" db="EMBL/GenBank/DDBJ databases">
        <title>Actinomyces sp. ZJ750.</title>
        <authorList>
            <person name="Zhou J."/>
        </authorList>
    </citation>
    <scope>NUCLEOTIDE SEQUENCE [LARGE SCALE GENOMIC DNA]</scope>
    <source>
        <strain evidence="2 3">ZJ750</strain>
    </source>
</reference>
<organism evidence="2 3">
    <name type="scientific">Actinomyces respiraculi</name>
    <dbReference type="NCBI Taxonomy" id="2744574"/>
    <lineage>
        <taxon>Bacteria</taxon>
        <taxon>Bacillati</taxon>
        <taxon>Actinomycetota</taxon>
        <taxon>Actinomycetes</taxon>
        <taxon>Actinomycetales</taxon>
        <taxon>Actinomycetaceae</taxon>
        <taxon>Actinomyces</taxon>
    </lineage>
</organism>
<dbReference type="EMBL" id="CP063989">
    <property type="protein sequence ID" value="QPL05601.1"/>
    <property type="molecule type" value="Genomic_DNA"/>
</dbReference>
<protein>
    <submittedName>
        <fullName evidence="2">Chemotaxis protein</fullName>
    </submittedName>
</protein>
<dbReference type="InterPro" id="IPR000014">
    <property type="entry name" value="PAS"/>
</dbReference>
<evidence type="ECO:0000313" key="2">
    <source>
        <dbReference type="EMBL" id="QPL05601.1"/>
    </source>
</evidence>
<feature type="region of interest" description="Disordered" evidence="1">
    <location>
        <begin position="391"/>
        <end position="414"/>
    </location>
</feature>
<name>A0A7T0PVS6_9ACTO</name>